<dbReference type="WBParaSite" id="ES5_v2.g26122.t1">
    <property type="protein sequence ID" value="ES5_v2.g26122.t1"/>
    <property type="gene ID" value="ES5_v2.g26122"/>
</dbReference>
<organism evidence="1 2">
    <name type="scientific">Panagrolaimus sp. ES5</name>
    <dbReference type="NCBI Taxonomy" id="591445"/>
    <lineage>
        <taxon>Eukaryota</taxon>
        <taxon>Metazoa</taxon>
        <taxon>Ecdysozoa</taxon>
        <taxon>Nematoda</taxon>
        <taxon>Chromadorea</taxon>
        <taxon>Rhabditida</taxon>
        <taxon>Tylenchina</taxon>
        <taxon>Panagrolaimomorpha</taxon>
        <taxon>Panagrolaimoidea</taxon>
        <taxon>Panagrolaimidae</taxon>
        <taxon>Panagrolaimus</taxon>
    </lineage>
</organism>
<accession>A0AC34G8R8</accession>
<name>A0AC34G8R8_9BILA</name>
<evidence type="ECO:0000313" key="1">
    <source>
        <dbReference type="Proteomes" id="UP000887579"/>
    </source>
</evidence>
<dbReference type="Proteomes" id="UP000887579">
    <property type="component" value="Unplaced"/>
</dbReference>
<protein>
    <submittedName>
        <fullName evidence="2">Uncharacterized protein</fullName>
    </submittedName>
</protein>
<evidence type="ECO:0000313" key="2">
    <source>
        <dbReference type="WBParaSite" id="ES5_v2.g26122.t1"/>
    </source>
</evidence>
<sequence>RMKMMYKEDELYIFQTYVKKVDFLLLSSVSGF</sequence>
<proteinExistence type="predicted"/>
<reference evidence="2" key="1">
    <citation type="submission" date="2022-11" db="UniProtKB">
        <authorList>
            <consortium name="WormBaseParasite"/>
        </authorList>
    </citation>
    <scope>IDENTIFICATION</scope>
</reference>